<reference evidence="5" key="1">
    <citation type="submission" date="2016-10" db="EMBL/GenBank/DDBJ databases">
        <authorList>
            <person name="Varghese N."/>
            <person name="Submissions S."/>
        </authorList>
    </citation>
    <scope>NUCLEOTIDE SEQUENCE [LARGE SCALE GENOMIC DNA]</scope>
    <source>
        <strain evidence="5">S9</strain>
    </source>
</reference>
<feature type="binding site" evidence="2">
    <location>
        <position position="106"/>
    </location>
    <ligand>
        <name>Mn(2+)</name>
        <dbReference type="ChEBI" id="CHEBI:29035"/>
        <label>2</label>
    </ligand>
</feature>
<dbReference type="InterPro" id="IPR002933">
    <property type="entry name" value="Peptidase_M20"/>
</dbReference>
<sequence>MKEITIREEAKKIEEEIIRIRRTLHRNPELSNEEFETSKLIQDILDIEDIPYSTGYAGTGVLGVIRGELPGKTIALRADMDALPINEKNTHDFVSNFENKMHACGHDAHVAMLLGTGMLLNKYKHALEGTVLLVFQPAEENAPTGGAVQMMIDGVFHEFEPEAIFAQHVWPDLPVGQIGVRAGAMMGNSDRFKIVIKGSSGHASMPHQTVDAIVVANQVISSLQTIVSRNTDPLESAVITIGKIEGGSRYNVIAEEVTLEGTVRTYKDGVKTMIKKKMVSIAEGVSSSMGASAKVTYMDGYPATVNTGEWASLVKETVLSTLGSEAAPEIQPSMGGEDFGQFLQHYPGVYYWLGTAIPSREVQRPLHDPEFDIDERALTIGVECMTEVAFSALASLKNKEE</sequence>
<keyword evidence="2" id="KW-0479">Metal-binding</keyword>
<dbReference type="AlphaFoldDB" id="A0A1H9U7Y7"/>
<dbReference type="EMBL" id="FOGT01000007">
    <property type="protein sequence ID" value="SES05264.1"/>
    <property type="molecule type" value="Genomic_DNA"/>
</dbReference>
<keyword evidence="2" id="KW-0464">Manganese</keyword>
<feature type="binding site" evidence="2">
    <location>
        <position position="140"/>
    </location>
    <ligand>
        <name>Mn(2+)</name>
        <dbReference type="ChEBI" id="CHEBI:29035"/>
        <label>2</label>
    </ligand>
</feature>
<dbReference type="PANTHER" id="PTHR11014">
    <property type="entry name" value="PEPTIDASE M20 FAMILY MEMBER"/>
    <property type="match status" value="1"/>
</dbReference>
<dbReference type="Gene3D" id="3.30.70.360">
    <property type="match status" value="1"/>
</dbReference>
<dbReference type="FunFam" id="3.30.70.360:FF:000001">
    <property type="entry name" value="N-acetyldiaminopimelate deacetylase"/>
    <property type="match status" value="1"/>
</dbReference>
<feature type="binding site" evidence="2">
    <location>
        <position position="367"/>
    </location>
    <ligand>
        <name>Mn(2+)</name>
        <dbReference type="ChEBI" id="CHEBI:29035"/>
        <label>2</label>
    </ligand>
</feature>
<dbReference type="Proteomes" id="UP000198571">
    <property type="component" value="Unassembled WGS sequence"/>
</dbReference>
<dbReference type="InterPro" id="IPR017439">
    <property type="entry name" value="Amidohydrolase"/>
</dbReference>
<feature type="binding site" evidence="2">
    <location>
        <position position="104"/>
    </location>
    <ligand>
        <name>Mn(2+)</name>
        <dbReference type="ChEBI" id="CHEBI:29035"/>
        <label>2</label>
    </ligand>
</feature>
<dbReference type="OrthoDB" id="9776731at2"/>
<dbReference type="Pfam" id="PF07687">
    <property type="entry name" value="M20_dimer"/>
    <property type="match status" value="1"/>
</dbReference>
<dbReference type="PANTHER" id="PTHR11014:SF63">
    <property type="entry name" value="METALLOPEPTIDASE, PUTATIVE (AFU_ORTHOLOGUE AFUA_6G09600)-RELATED"/>
    <property type="match status" value="1"/>
</dbReference>
<dbReference type="PIRSF" id="PIRSF005962">
    <property type="entry name" value="Pept_M20D_amidohydro"/>
    <property type="match status" value="1"/>
</dbReference>
<dbReference type="STRING" id="1601833.SAMN05518684_10711"/>
<accession>A0A1H9U7Y7</accession>
<organism evidence="4 5">
    <name type="scientific">Salipaludibacillus aurantiacus</name>
    <dbReference type="NCBI Taxonomy" id="1601833"/>
    <lineage>
        <taxon>Bacteria</taxon>
        <taxon>Bacillati</taxon>
        <taxon>Bacillota</taxon>
        <taxon>Bacilli</taxon>
        <taxon>Bacillales</taxon>
        <taxon>Bacillaceae</taxon>
    </lineage>
</organism>
<evidence type="ECO:0000313" key="4">
    <source>
        <dbReference type="EMBL" id="SES05264.1"/>
    </source>
</evidence>
<feature type="domain" description="Peptidase M20 dimerisation" evidence="3">
    <location>
        <begin position="189"/>
        <end position="283"/>
    </location>
</feature>
<gene>
    <name evidence="4" type="ORF">SAMN05518684_10711</name>
</gene>
<evidence type="ECO:0000313" key="5">
    <source>
        <dbReference type="Proteomes" id="UP000198571"/>
    </source>
</evidence>
<keyword evidence="5" id="KW-1185">Reference proteome</keyword>
<evidence type="ECO:0000256" key="1">
    <source>
        <dbReference type="ARBA" id="ARBA00022801"/>
    </source>
</evidence>
<dbReference type="InterPro" id="IPR011650">
    <property type="entry name" value="Peptidase_M20_dimer"/>
</dbReference>
<dbReference type="Gene3D" id="3.40.630.10">
    <property type="entry name" value="Zn peptidases"/>
    <property type="match status" value="1"/>
</dbReference>
<evidence type="ECO:0000259" key="3">
    <source>
        <dbReference type="Pfam" id="PF07687"/>
    </source>
</evidence>
<dbReference type="GO" id="GO:0046872">
    <property type="term" value="F:metal ion binding"/>
    <property type="evidence" value="ECO:0007669"/>
    <property type="project" value="UniProtKB-KW"/>
</dbReference>
<keyword evidence="1 4" id="KW-0378">Hydrolase</keyword>
<dbReference type="SUPFAM" id="SSF53187">
    <property type="entry name" value="Zn-dependent exopeptidases"/>
    <property type="match status" value="1"/>
</dbReference>
<feature type="binding site" evidence="2">
    <location>
        <position position="168"/>
    </location>
    <ligand>
        <name>Mn(2+)</name>
        <dbReference type="ChEBI" id="CHEBI:29035"/>
        <label>2</label>
    </ligand>
</feature>
<dbReference type="GO" id="GO:0050118">
    <property type="term" value="F:N-acetyldiaminopimelate deacetylase activity"/>
    <property type="evidence" value="ECO:0007669"/>
    <property type="project" value="UniProtKB-ARBA"/>
</dbReference>
<dbReference type="Pfam" id="PF01546">
    <property type="entry name" value="Peptidase_M20"/>
    <property type="match status" value="1"/>
</dbReference>
<dbReference type="CDD" id="cd03886">
    <property type="entry name" value="M20_Acy1"/>
    <property type="match status" value="1"/>
</dbReference>
<dbReference type="NCBIfam" id="TIGR01891">
    <property type="entry name" value="amidohydrolases"/>
    <property type="match status" value="1"/>
</dbReference>
<evidence type="ECO:0000256" key="2">
    <source>
        <dbReference type="PIRSR" id="PIRSR005962-1"/>
    </source>
</evidence>
<comment type="cofactor">
    <cofactor evidence="2">
        <name>Mn(2+)</name>
        <dbReference type="ChEBI" id="CHEBI:29035"/>
    </cofactor>
    <text evidence="2">The Mn(2+) ion enhances activity.</text>
</comment>
<dbReference type="GO" id="GO:0019877">
    <property type="term" value="P:diaminopimelate biosynthetic process"/>
    <property type="evidence" value="ECO:0007669"/>
    <property type="project" value="UniProtKB-ARBA"/>
</dbReference>
<dbReference type="SUPFAM" id="SSF55031">
    <property type="entry name" value="Bacterial exopeptidase dimerisation domain"/>
    <property type="match status" value="1"/>
</dbReference>
<dbReference type="RefSeq" id="WP_093051149.1">
    <property type="nucleotide sequence ID" value="NZ_FOGT01000007.1"/>
</dbReference>
<dbReference type="InterPro" id="IPR036264">
    <property type="entry name" value="Bact_exopeptidase_dim_dom"/>
</dbReference>
<proteinExistence type="predicted"/>
<name>A0A1H9U7Y7_9BACI</name>
<protein>
    <submittedName>
        <fullName evidence="4">Amidohydrolase</fullName>
    </submittedName>
</protein>